<protein>
    <recommendedName>
        <fullName evidence="9">REJ domain-containing protein</fullName>
    </recommendedName>
</protein>
<feature type="compositionally biased region" description="Low complexity" evidence="5">
    <location>
        <begin position="275"/>
        <end position="308"/>
    </location>
</feature>
<gene>
    <name evidence="7" type="ORF">AMATHDRAFT_61484</name>
</gene>
<dbReference type="GO" id="GO:0071944">
    <property type="term" value="C:cell periphery"/>
    <property type="evidence" value="ECO:0007669"/>
    <property type="project" value="UniProtKB-ARBA"/>
</dbReference>
<evidence type="ECO:0000256" key="3">
    <source>
        <dbReference type="ARBA" id="ARBA00022989"/>
    </source>
</evidence>
<evidence type="ECO:0000256" key="1">
    <source>
        <dbReference type="ARBA" id="ARBA00004167"/>
    </source>
</evidence>
<name>A0A2A9NLS4_9AGAR</name>
<feature type="region of interest" description="Disordered" evidence="5">
    <location>
        <begin position="228"/>
        <end position="363"/>
    </location>
</feature>
<evidence type="ECO:0000256" key="4">
    <source>
        <dbReference type="ARBA" id="ARBA00023136"/>
    </source>
</evidence>
<feature type="region of interest" description="Disordered" evidence="5">
    <location>
        <begin position="377"/>
        <end position="398"/>
    </location>
</feature>
<evidence type="ECO:0000256" key="5">
    <source>
        <dbReference type="SAM" id="MobiDB-lite"/>
    </source>
</evidence>
<dbReference type="PANTHER" id="PTHR15549">
    <property type="entry name" value="PAIRED IMMUNOGLOBULIN-LIKE TYPE 2 RECEPTOR"/>
    <property type="match status" value="1"/>
</dbReference>
<feature type="region of interest" description="Disordered" evidence="5">
    <location>
        <begin position="1"/>
        <end position="63"/>
    </location>
</feature>
<reference evidence="7 8" key="1">
    <citation type="submission" date="2014-02" db="EMBL/GenBank/DDBJ databases">
        <title>Transposable element dynamics among asymbiotic and ectomycorrhizal Amanita fungi.</title>
        <authorList>
            <consortium name="DOE Joint Genome Institute"/>
            <person name="Hess J."/>
            <person name="Skrede I."/>
            <person name="Wolfe B."/>
            <person name="LaButti K."/>
            <person name="Ohm R.A."/>
            <person name="Grigoriev I.V."/>
            <person name="Pringle A."/>
        </authorList>
    </citation>
    <scope>NUCLEOTIDE SEQUENCE [LARGE SCALE GENOMIC DNA]</scope>
    <source>
        <strain evidence="7 8">SKay4041</strain>
    </source>
</reference>
<organism evidence="7 8">
    <name type="scientific">Amanita thiersii Skay4041</name>
    <dbReference type="NCBI Taxonomy" id="703135"/>
    <lineage>
        <taxon>Eukaryota</taxon>
        <taxon>Fungi</taxon>
        <taxon>Dikarya</taxon>
        <taxon>Basidiomycota</taxon>
        <taxon>Agaricomycotina</taxon>
        <taxon>Agaricomycetes</taxon>
        <taxon>Agaricomycetidae</taxon>
        <taxon>Agaricales</taxon>
        <taxon>Pluteineae</taxon>
        <taxon>Amanitaceae</taxon>
        <taxon>Amanita</taxon>
    </lineage>
</organism>
<keyword evidence="3 6" id="KW-1133">Transmembrane helix</keyword>
<feature type="transmembrane region" description="Helical" evidence="6">
    <location>
        <begin position="115"/>
        <end position="140"/>
    </location>
</feature>
<keyword evidence="8" id="KW-1185">Reference proteome</keyword>
<evidence type="ECO:0008006" key="9">
    <source>
        <dbReference type="Google" id="ProtNLM"/>
    </source>
</evidence>
<proteinExistence type="predicted"/>
<accession>A0A2A9NLS4</accession>
<comment type="subcellular location">
    <subcellularLocation>
        <location evidence="1">Membrane</location>
        <topology evidence="1">Single-pass membrane protein</topology>
    </subcellularLocation>
</comment>
<sequence length="398" mass="40780">MSSGPSTSITSADTTTSLTSTTSTTDTTTSSPTTTTSQLPSSTTSLAPSTSTNTLPPTVTTRTSSIIPTSTSVYETTLIGTSGGSAYTTIVTQTTVIAPGGATASSSSNSGSTNVGAIVGGVVGGVGGLAALVLLAFLFLRWRRKNKLDDEFDGNFDPVRVGGASSGRDGGFGGTLPNIDINEEDDGMGGRLAASGLGIRGTVTPFTHDASQQPEMSEKARLAYAAQGHDSLSQVPSFPPAHSPSHSMGRPGPTSVSSEGGYAPTAGSSSVYGHYTQPHMQPYQQQQYPQVYGSSHSTSPGPTSTGAGSILGHGYNETIVSGPAAGGSSDARSAKEREAATERRPQVANPEGYGNNNSGIIVHQDGGRLNMTRQPEEVEVQQEIPPTYDSLPPDARRF</sequence>
<dbReference type="OrthoDB" id="3263231at2759"/>
<keyword evidence="2 6" id="KW-0812">Transmembrane</keyword>
<feature type="compositionally biased region" description="Basic and acidic residues" evidence="5">
    <location>
        <begin position="332"/>
        <end position="345"/>
    </location>
</feature>
<dbReference type="EMBL" id="KZ302008">
    <property type="protein sequence ID" value="PFH50274.1"/>
    <property type="molecule type" value="Genomic_DNA"/>
</dbReference>
<dbReference type="STRING" id="703135.A0A2A9NLS4"/>
<dbReference type="GO" id="GO:0016020">
    <property type="term" value="C:membrane"/>
    <property type="evidence" value="ECO:0007669"/>
    <property type="project" value="UniProtKB-SubCell"/>
</dbReference>
<dbReference type="AlphaFoldDB" id="A0A2A9NLS4"/>
<dbReference type="Proteomes" id="UP000242287">
    <property type="component" value="Unassembled WGS sequence"/>
</dbReference>
<evidence type="ECO:0000256" key="2">
    <source>
        <dbReference type="ARBA" id="ARBA00022692"/>
    </source>
</evidence>
<evidence type="ECO:0000256" key="6">
    <source>
        <dbReference type="SAM" id="Phobius"/>
    </source>
</evidence>
<keyword evidence="4 6" id="KW-0472">Membrane</keyword>
<evidence type="ECO:0000313" key="8">
    <source>
        <dbReference type="Proteomes" id="UP000242287"/>
    </source>
</evidence>
<evidence type="ECO:0000313" key="7">
    <source>
        <dbReference type="EMBL" id="PFH50274.1"/>
    </source>
</evidence>
<dbReference type="InterPro" id="IPR051694">
    <property type="entry name" value="Immunoregulatory_rcpt-like"/>
</dbReference>